<evidence type="ECO:0000256" key="2">
    <source>
        <dbReference type="ARBA" id="ARBA00022692"/>
    </source>
</evidence>
<proteinExistence type="predicted"/>
<dbReference type="Gene3D" id="3.40.50.300">
    <property type="entry name" value="P-loop containing nucleotide triphosphate hydrolases"/>
    <property type="match status" value="1"/>
</dbReference>
<keyword evidence="2 6" id="KW-0812">Transmembrane</keyword>
<dbReference type="EMBL" id="PP511697">
    <property type="protein sequence ID" value="XCD06647.1"/>
    <property type="molecule type" value="Genomic_DNA"/>
</dbReference>
<dbReference type="GO" id="GO:0033644">
    <property type="term" value="C:host cell membrane"/>
    <property type="evidence" value="ECO:0007669"/>
    <property type="project" value="UniProtKB-SubCell"/>
</dbReference>
<evidence type="ECO:0000256" key="4">
    <source>
        <dbReference type="ARBA" id="ARBA00022989"/>
    </source>
</evidence>
<comment type="subcellular location">
    <subcellularLocation>
        <location evidence="1">Host membrane</location>
        <topology evidence="1">Single-pass membrane protein</topology>
    </subcellularLocation>
</comment>
<evidence type="ECO:0000313" key="8">
    <source>
        <dbReference type="EMBL" id="XCD06647.1"/>
    </source>
</evidence>
<keyword evidence="4 6" id="KW-1133">Transmembrane helix</keyword>
<keyword evidence="3" id="KW-1043">Host membrane</keyword>
<evidence type="ECO:0000256" key="3">
    <source>
        <dbReference type="ARBA" id="ARBA00022870"/>
    </source>
</evidence>
<evidence type="ECO:0000256" key="6">
    <source>
        <dbReference type="SAM" id="Phobius"/>
    </source>
</evidence>
<reference evidence="8" key="1">
    <citation type="submission" date="2024-03" db="EMBL/GenBank/DDBJ databases">
        <title>Diverse circular DNA viruses in blood, oral, and fecal samples of captive lemurs.</title>
        <authorList>
            <person name="Paietta E.N."/>
            <person name="Kraberger S."/>
            <person name="Lund M.C."/>
            <person name="Custer J.M."/>
            <person name="Vargas K.M."/>
            <person name="Ehmke E.E."/>
            <person name="Yoder A.D."/>
            <person name="Varsani A."/>
        </authorList>
    </citation>
    <scope>NUCLEOTIDE SEQUENCE</scope>
    <source>
        <strain evidence="8">Duke_25SF_178</strain>
    </source>
</reference>
<keyword evidence="5 6" id="KW-0472">Membrane</keyword>
<protein>
    <submittedName>
        <fullName evidence="8">ZOT protein</fullName>
    </submittedName>
</protein>
<evidence type="ECO:0000259" key="7">
    <source>
        <dbReference type="Pfam" id="PF05707"/>
    </source>
</evidence>
<feature type="transmembrane region" description="Helical" evidence="6">
    <location>
        <begin position="151"/>
        <end position="175"/>
    </location>
</feature>
<feature type="domain" description="Zona occludens toxin N-terminal" evidence="7">
    <location>
        <begin position="1"/>
        <end position="155"/>
    </location>
</feature>
<dbReference type="Pfam" id="PF05707">
    <property type="entry name" value="Zot"/>
    <property type="match status" value="1"/>
</dbReference>
<organism evidence="8">
    <name type="scientific">Dulem virus 72</name>
    <dbReference type="NCBI Taxonomy" id="3145783"/>
    <lineage>
        <taxon>Viruses</taxon>
        <taxon>Monodnaviria</taxon>
        <taxon>Loebvirae</taxon>
        <taxon>Hofneiviricota</taxon>
        <taxon>Faserviricetes</taxon>
        <taxon>Tubulavirales</taxon>
        <taxon>Inoviridae</taxon>
        <taxon>Inovirus</taxon>
    </lineage>
</organism>
<sequence length="236" mass="27498">MIYLYTGTPGSGKSYHVAKEIYYLLRKGRNIIANFFVNTDNIKKCKGRFVEKGNSEITVDYLLEYCRDNHKVDVKGRMLEHQTYLVIDECQLLFNSRSWNDKGRDKWTSFFTQHRKYGFEIILVTQFDRLIDRQIRSLVEYEYRHRKANNYGLFGFLLGLFVFNRPIFVSVEYWYGMREKVGLSFSIYNPKYSRLYDSYKIFETLPSAVSSVGGKGGKRSLPPAEVADGAAVVSDV</sequence>
<dbReference type="SUPFAM" id="SSF52540">
    <property type="entry name" value="P-loop containing nucleoside triphosphate hydrolases"/>
    <property type="match status" value="1"/>
</dbReference>
<dbReference type="InterPro" id="IPR008900">
    <property type="entry name" value="Zot_N"/>
</dbReference>
<evidence type="ECO:0000256" key="5">
    <source>
        <dbReference type="ARBA" id="ARBA00023136"/>
    </source>
</evidence>
<evidence type="ECO:0000256" key="1">
    <source>
        <dbReference type="ARBA" id="ARBA00004379"/>
    </source>
</evidence>
<name>A0AAU8B4N4_9VIRU</name>
<accession>A0AAU8B4N4</accession>
<dbReference type="InterPro" id="IPR027417">
    <property type="entry name" value="P-loop_NTPase"/>
</dbReference>